<dbReference type="Pfam" id="PF13157">
    <property type="entry name" value="Enas"/>
    <property type="match status" value="1"/>
</dbReference>
<keyword evidence="3" id="KW-1185">Reference proteome</keyword>
<reference evidence="2 3" key="1">
    <citation type="submission" date="2019-12" db="EMBL/GenBank/DDBJ databases">
        <title>Paenibacillus sp. nov. sp. isolated from soil.</title>
        <authorList>
            <person name="Kim J."/>
            <person name="Jeong S.E."/>
            <person name="Jung H.S."/>
            <person name="Jeon C.O."/>
        </authorList>
    </citation>
    <scope>NUCLEOTIDE SEQUENCE [LARGE SCALE GENOMIC DNA]</scope>
    <source>
        <strain evidence="2 3">5J-6</strain>
    </source>
</reference>
<evidence type="ECO:0000313" key="3">
    <source>
        <dbReference type="Proteomes" id="UP000481087"/>
    </source>
</evidence>
<organism evidence="2 3">
    <name type="scientific">Paenibacillus silvestris</name>
    <dbReference type="NCBI Taxonomy" id="2606219"/>
    <lineage>
        <taxon>Bacteria</taxon>
        <taxon>Bacillati</taxon>
        <taxon>Bacillota</taxon>
        <taxon>Bacilli</taxon>
        <taxon>Bacillales</taxon>
        <taxon>Paenibacillaceae</taxon>
        <taxon>Paenibacillus</taxon>
    </lineage>
</organism>
<comment type="caution">
    <text evidence="2">The sequence shown here is derived from an EMBL/GenBank/DDBJ whole genome shotgun (WGS) entry which is preliminary data.</text>
</comment>
<sequence length="127" mass="13559">MACNTNASATALTCCSDKTFVQDKVCTPWSGTVVTLATDVLLTVFTNNINQNIVGTGYLQYDVGPADITFDLLNSAGAPMITPITISPGSSLSFTYRRFGSIRLTLPGATLGTYQGEFCITTRYPVQ</sequence>
<dbReference type="AlphaFoldDB" id="A0A6L8UYK6"/>
<dbReference type="RefSeq" id="WP_161407248.1">
    <property type="nucleotide sequence ID" value="NZ_WTUZ01000016.1"/>
</dbReference>
<dbReference type="Proteomes" id="UP000481087">
    <property type="component" value="Unassembled WGS sequence"/>
</dbReference>
<proteinExistence type="predicted"/>
<gene>
    <name evidence="2" type="ORF">GQF01_13215</name>
</gene>
<protein>
    <submittedName>
        <fullName evidence="2">DUF3992 domain-containing protein</fullName>
    </submittedName>
</protein>
<feature type="domain" description="Endospore appendages core" evidence="1">
    <location>
        <begin position="12"/>
        <end position="126"/>
    </location>
</feature>
<name>A0A6L8UYK6_9BACL</name>
<accession>A0A6L8UYK6</accession>
<evidence type="ECO:0000313" key="2">
    <source>
        <dbReference type="EMBL" id="MZQ83067.1"/>
    </source>
</evidence>
<dbReference type="EMBL" id="WTUZ01000016">
    <property type="protein sequence ID" value="MZQ83067.1"/>
    <property type="molecule type" value="Genomic_DNA"/>
</dbReference>
<dbReference type="InterPro" id="IPR025055">
    <property type="entry name" value="Ena_core"/>
</dbReference>
<evidence type="ECO:0000259" key="1">
    <source>
        <dbReference type="Pfam" id="PF13157"/>
    </source>
</evidence>